<dbReference type="EMBL" id="JBHUIW010000032">
    <property type="protein sequence ID" value="MFD2184672.1"/>
    <property type="molecule type" value="Genomic_DNA"/>
</dbReference>
<evidence type="ECO:0000256" key="8">
    <source>
        <dbReference type="ARBA" id="ARBA00022840"/>
    </source>
</evidence>
<dbReference type="Gene3D" id="3.40.50.300">
    <property type="entry name" value="P-loop containing nucleotide triphosphate hydrolases"/>
    <property type="match status" value="1"/>
</dbReference>
<evidence type="ECO:0000256" key="2">
    <source>
        <dbReference type="ARBA" id="ARBA00022679"/>
    </source>
</evidence>
<comment type="subunit">
    <text evidence="11">DNA polymerase III contains a core (composed of alpha, epsilon and theta chains) that associates with a tau subunit. This core dimerizes to form the POLIII' complex. PolIII' associates with the gamma complex (composed of gamma, delta, delta', psi and chi chains) and with the beta chain to form the complete DNA polymerase III complex.</text>
</comment>
<keyword evidence="3 11" id="KW-0548">Nucleotidyltransferase</keyword>
<dbReference type="SUPFAM" id="SSF48019">
    <property type="entry name" value="post-AAA+ oligomerization domain-like"/>
    <property type="match status" value="1"/>
</dbReference>
<dbReference type="Pfam" id="PF12362">
    <property type="entry name" value="DUF3646"/>
    <property type="match status" value="1"/>
</dbReference>
<evidence type="ECO:0000256" key="4">
    <source>
        <dbReference type="ARBA" id="ARBA00022705"/>
    </source>
</evidence>
<keyword evidence="4 11" id="KW-0235">DNA replication</keyword>
<dbReference type="PANTHER" id="PTHR11669:SF0">
    <property type="entry name" value="PROTEIN STICHEL-LIKE 2"/>
    <property type="match status" value="1"/>
</dbReference>
<dbReference type="InterPro" id="IPR008921">
    <property type="entry name" value="DNA_pol3_clamp-load_cplx_C"/>
</dbReference>
<evidence type="ECO:0000256" key="12">
    <source>
        <dbReference type="SAM" id="MobiDB-lite"/>
    </source>
</evidence>
<dbReference type="Pfam" id="PF12169">
    <property type="entry name" value="DNA_pol3_gamma3"/>
    <property type="match status" value="1"/>
</dbReference>
<organism evidence="14 15">
    <name type="scientific">Rhodoplanes azumiensis</name>
    <dbReference type="NCBI Taxonomy" id="1897628"/>
    <lineage>
        <taxon>Bacteria</taxon>
        <taxon>Pseudomonadati</taxon>
        <taxon>Pseudomonadota</taxon>
        <taxon>Alphaproteobacteria</taxon>
        <taxon>Hyphomicrobiales</taxon>
        <taxon>Nitrobacteraceae</taxon>
        <taxon>Rhodoplanes</taxon>
    </lineage>
</organism>
<keyword evidence="8 11" id="KW-0067">ATP-binding</keyword>
<feature type="region of interest" description="Disordered" evidence="12">
    <location>
        <begin position="1"/>
        <end position="37"/>
    </location>
</feature>
<name>A0ABW5ARE5_9BRAD</name>
<dbReference type="InterPro" id="IPR022754">
    <property type="entry name" value="DNA_pol_III_gamma-3"/>
</dbReference>
<feature type="compositionally biased region" description="Low complexity" evidence="12">
    <location>
        <begin position="446"/>
        <end position="463"/>
    </location>
</feature>
<evidence type="ECO:0000313" key="14">
    <source>
        <dbReference type="EMBL" id="MFD2184672.1"/>
    </source>
</evidence>
<feature type="compositionally biased region" description="Acidic residues" evidence="12">
    <location>
        <begin position="655"/>
        <end position="664"/>
    </location>
</feature>
<dbReference type="SMART" id="SM00382">
    <property type="entry name" value="AAA"/>
    <property type="match status" value="1"/>
</dbReference>
<dbReference type="PANTHER" id="PTHR11669">
    <property type="entry name" value="REPLICATION FACTOR C / DNA POLYMERASE III GAMMA-TAU SUBUNIT"/>
    <property type="match status" value="1"/>
</dbReference>
<proteinExistence type="inferred from homology"/>
<keyword evidence="15" id="KW-1185">Reference proteome</keyword>
<dbReference type="CDD" id="cd00009">
    <property type="entry name" value="AAA"/>
    <property type="match status" value="1"/>
</dbReference>
<dbReference type="InterPro" id="IPR027417">
    <property type="entry name" value="P-loop_NTPase"/>
</dbReference>
<keyword evidence="2 11" id="KW-0808">Transferase</keyword>
<evidence type="ECO:0000313" key="15">
    <source>
        <dbReference type="Proteomes" id="UP001597314"/>
    </source>
</evidence>
<comment type="caution">
    <text evidence="14">The sequence shown here is derived from an EMBL/GenBank/DDBJ whole genome shotgun (WGS) entry which is preliminary data.</text>
</comment>
<feature type="compositionally biased region" description="Low complexity" evidence="12">
    <location>
        <begin position="484"/>
        <end position="504"/>
    </location>
</feature>
<dbReference type="InterPro" id="IPR012763">
    <property type="entry name" value="DNA_pol_III_sug/sutau_N"/>
</dbReference>
<dbReference type="CDD" id="cd18137">
    <property type="entry name" value="HLD_clamp_pol_III_gamma_tau"/>
    <property type="match status" value="1"/>
</dbReference>
<dbReference type="NCBIfam" id="NF006585">
    <property type="entry name" value="PRK09111.1"/>
    <property type="match status" value="1"/>
</dbReference>
<keyword evidence="5" id="KW-0479">Metal-binding</keyword>
<dbReference type="SUPFAM" id="SSF52540">
    <property type="entry name" value="P-loop containing nucleoside triphosphate hydrolases"/>
    <property type="match status" value="1"/>
</dbReference>
<evidence type="ECO:0000256" key="9">
    <source>
        <dbReference type="ARBA" id="ARBA00022932"/>
    </source>
</evidence>
<feature type="compositionally biased region" description="Low complexity" evidence="12">
    <location>
        <begin position="11"/>
        <end position="23"/>
    </location>
</feature>
<feature type="region of interest" description="Disordered" evidence="12">
    <location>
        <begin position="636"/>
        <end position="687"/>
    </location>
</feature>
<evidence type="ECO:0000256" key="6">
    <source>
        <dbReference type="ARBA" id="ARBA00022741"/>
    </source>
</evidence>
<feature type="domain" description="AAA+ ATPase" evidence="13">
    <location>
        <begin position="77"/>
        <end position="225"/>
    </location>
</feature>
<evidence type="ECO:0000256" key="10">
    <source>
        <dbReference type="ARBA" id="ARBA00049244"/>
    </source>
</evidence>
<dbReference type="InterPro" id="IPR050238">
    <property type="entry name" value="DNA_Rep/Repair_Clamp_Loader"/>
</dbReference>
<dbReference type="Gene3D" id="1.20.272.10">
    <property type="match status" value="1"/>
</dbReference>
<evidence type="ECO:0000256" key="5">
    <source>
        <dbReference type="ARBA" id="ARBA00022723"/>
    </source>
</evidence>
<dbReference type="NCBIfam" id="TIGR02397">
    <property type="entry name" value="dnaX_nterm"/>
    <property type="match status" value="1"/>
</dbReference>
<dbReference type="GO" id="GO:0003887">
    <property type="term" value="F:DNA-directed DNA polymerase activity"/>
    <property type="evidence" value="ECO:0007669"/>
    <property type="project" value="UniProtKB-EC"/>
</dbReference>
<dbReference type="Pfam" id="PF13177">
    <property type="entry name" value="DNA_pol3_delta2"/>
    <property type="match status" value="1"/>
</dbReference>
<accession>A0ABW5ARE5</accession>
<dbReference type="InterPro" id="IPR003593">
    <property type="entry name" value="AAA+_ATPase"/>
</dbReference>
<dbReference type="RefSeq" id="WP_378479811.1">
    <property type="nucleotide sequence ID" value="NZ_JBHUIW010000032.1"/>
</dbReference>
<gene>
    <name evidence="11" type="primary">dnaX</name>
    <name evidence="14" type="ORF">ACFSOX_21175</name>
</gene>
<comment type="catalytic activity">
    <reaction evidence="10 11">
        <text>DNA(n) + a 2'-deoxyribonucleoside 5'-triphosphate = DNA(n+1) + diphosphate</text>
        <dbReference type="Rhea" id="RHEA:22508"/>
        <dbReference type="Rhea" id="RHEA-COMP:17339"/>
        <dbReference type="Rhea" id="RHEA-COMP:17340"/>
        <dbReference type="ChEBI" id="CHEBI:33019"/>
        <dbReference type="ChEBI" id="CHEBI:61560"/>
        <dbReference type="ChEBI" id="CHEBI:173112"/>
        <dbReference type="EC" id="2.7.7.7"/>
    </reaction>
</comment>
<comment type="function">
    <text evidence="11">DNA polymerase III is a complex, multichain enzyme responsible for most of the replicative synthesis in bacteria. This DNA polymerase also exhibits 3' to 5' exonuclease activity.</text>
</comment>
<evidence type="ECO:0000256" key="7">
    <source>
        <dbReference type="ARBA" id="ARBA00022833"/>
    </source>
</evidence>
<dbReference type="Gene3D" id="1.10.8.60">
    <property type="match status" value="1"/>
</dbReference>
<sequence length="687" mass="72204">MDDAETPGLVPAAGPADPASPALFPAPPAPTTPPAAAEPAGAYRVLARKYRPSTFDDLIGQDAMVRTISNAFETGRIPQAWILTGVRGVGKTTTARILARALNYALPDGSITGPTIHMPVLGVHCAAIMESRHFDVIEMDAASHNGVDDIRQINDAIRYAPVSARYKVYILDEVHMLSTAAFNAVLKTLEEPPPHAKFVFATTEIRKVPITVLSRCQRFDLRRLDAELLGTHLGNIAKKEGVTVAPEALALIARAAEGSVRDSLSLLDQAIAHAGGGTDGGAGGTVDAAGVRAMLGLADRSRVIDLFEMLMRGDIAAALTELRDQYDSGADPVTVLEDLAELTHFVTRVKVVPSVAEDRALSEAERTRGRALATALSMRVLSRTWQMLLKGLAEVEAAPKPIAAAEMVLVRIAYAADLPTPDEVIRSLGSSPGTDAPTGGHGGGRAPLPAGGPAASGLASNGGSASGAGSVSGGERAMRPLPDRPAMVAGRAAAEPRALATPGAKPAPGPAAGPAPEAVPLLGRFEELVALATAKRDIQLKTVLERDVRLVRFEDGHLEIALEPNTSKAAIGDLSRRLGDLTGRRWMVVVSSEPGQPTLRAQQQAREAEAKRGVLADPLVQRVLERFPGSEVVDVRRRDVEPEAPAAAALPPVPEPDEDGDADEPPPVWDESAYGSHAMPDDLDDDF</sequence>
<dbReference type="InterPro" id="IPR045085">
    <property type="entry name" value="HLD_clamp_pol_III_gamma_tau"/>
</dbReference>
<dbReference type="EC" id="2.7.7.7" evidence="11"/>
<feature type="compositionally biased region" description="Pro residues" evidence="12">
    <location>
        <begin position="24"/>
        <end position="33"/>
    </location>
</feature>
<evidence type="ECO:0000256" key="1">
    <source>
        <dbReference type="ARBA" id="ARBA00006360"/>
    </source>
</evidence>
<keyword evidence="7" id="KW-0862">Zinc</keyword>
<dbReference type="Pfam" id="PF22608">
    <property type="entry name" value="DNAX_ATPase_lid"/>
    <property type="match status" value="1"/>
</dbReference>
<feature type="region of interest" description="Disordered" evidence="12">
    <location>
        <begin position="425"/>
        <end position="515"/>
    </location>
</feature>
<comment type="similarity">
    <text evidence="1 11">Belongs to the DnaX/STICHEL family.</text>
</comment>
<evidence type="ECO:0000259" key="13">
    <source>
        <dbReference type="SMART" id="SM00382"/>
    </source>
</evidence>
<dbReference type="Proteomes" id="UP001597314">
    <property type="component" value="Unassembled WGS sequence"/>
</dbReference>
<evidence type="ECO:0000256" key="3">
    <source>
        <dbReference type="ARBA" id="ARBA00022695"/>
    </source>
</evidence>
<keyword evidence="9 11" id="KW-0239">DNA-directed DNA polymerase</keyword>
<reference evidence="15" key="1">
    <citation type="journal article" date="2019" name="Int. J. Syst. Evol. Microbiol.">
        <title>The Global Catalogue of Microorganisms (GCM) 10K type strain sequencing project: providing services to taxonomists for standard genome sequencing and annotation.</title>
        <authorList>
            <consortium name="The Broad Institute Genomics Platform"/>
            <consortium name="The Broad Institute Genome Sequencing Center for Infectious Disease"/>
            <person name="Wu L."/>
            <person name="Ma J."/>
        </authorList>
    </citation>
    <scope>NUCLEOTIDE SEQUENCE [LARGE SCALE GENOMIC DNA]</scope>
    <source>
        <strain evidence="15">CGMCC 1.6774</strain>
    </source>
</reference>
<dbReference type="InterPro" id="IPR022107">
    <property type="entry name" value="DNA_pol_III_gamma/tau_C"/>
</dbReference>
<keyword evidence="6 11" id="KW-0547">Nucleotide-binding</keyword>
<protein>
    <recommendedName>
        <fullName evidence="11">DNA polymerase III subunit gamma/tau</fullName>
        <ecNumber evidence="11">2.7.7.7</ecNumber>
    </recommendedName>
</protein>
<evidence type="ECO:0000256" key="11">
    <source>
        <dbReference type="RuleBase" id="RU364063"/>
    </source>
</evidence>